<keyword evidence="2" id="KW-1185">Reference proteome</keyword>
<sequence length="76" mass="8943">MRRRIKEASLFVIPTNRTNATERSLKLLLSTQRPWLRFNYPLFENAKTKKAYDTYDSQAVSHPSTKYARCCLTCEI</sequence>
<reference evidence="1 2" key="1">
    <citation type="journal article" date="2015" name="Genome Biol.">
        <title>Comparative genomics of Steinernema reveals deeply conserved gene regulatory networks.</title>
        <authorList>
            <person name="Dillman A.R."/>
            <person name="Macchietto M."/>
            <person name="Porter C.F."/>
            <person name="Rogers A."/>
            <person name="Williams B."/>
            <person name="Antoshechkin I."/>
            <person name="Lee M.M."/>
            <person name="Goodwin Z."/>
            <person name="Lu X."/>
            <person name="Lewis E.E."/>
            <person name="Goodrich-Blair H."/>
            <person name="Stock S.P."/>
            <person name="Adams B.J."/>
            <person name="Sternberg P.W."/>
            <person name="Mortazavi A."/>
        </authorList>
    </citation>
    <scope>NUCLEOTIDE SEQUENCE [LARGE SCALE GENOMIC DNA]</scope>
    <source>
        <strain evidence="1 2">ALL</strain>
    </source>
</reference>
<protein>
    <submittedName>
        <fullName evidence="1">Uncharacterized protein</fullName>
    </submittedName>
</protein>
<dbReference type="EMBL" id="AZBU02000008">
    <property type="protein sequence ID" value="TKR68712.1"/>
    <property type="molecule type" value="Genomic_DNA"/>
</dbReference>
<organism evidence="1 2">
    <name type="scientific">Steinernema carpocapsae</name>
    <name type="common">Entomopathogenic nematode</name>
    <dbReference type="NCBI Taxonomy" id="34508"/>
    <lineage>
        <taxon>Eukaryota</taxon>
        <taxon>Metazoa</taxon>
        <taxon>Ecdysozoa</taxon>
        <taxon>Nematoda</taxon>
        <taxon>Chromadorea</taxon>
        <taxon>Rhabditida</taxon>
        <taxon>Tylenchina</taxon>
        <taxon>Panagrolaimomorpha</taxon>
        <taxon>Strongyloidoidea</taxon>
        <taxon>Steinernematidae</taxon>
        <taxon>Steinernema</taxon>
    </lineage>
</organism>
<name>A0A4U5MI27_STECR</name>
<comment type="caution">
    <text evidence="1">The sequence shown here is derived from an EMBL/GenBank/DDBJ whole genome shotgun (WGS) entry which is preliminary data.</text>
</comment>
<reference evidence="1 2" key="2">
    <citation type="journal article" date="2019" name="G3 (Bethesda)">
        <title>Hybrid Assembly of the Genome of the Entomopathogenic Nematode Steinernema carpocapsae Identifies the X-Chromosome.</title>
        <authorList>
            <person name="Serra L."/>
            <person name="Macchietto M."/>
            <person name="Macias-Munoz A."/>
            <person name="McGill C.J."/>
            <person name="Rodriguez I.M."/>
            <person name="Rodriguez B."/>
            <person name="Murad R."/>
            <person name="Mortazavi A."/>
        </authorList>
    </citation>
    <scope>NUCLEOTIDE SEQUENCE [LARGE SCALE GENOMIC DNA]</scope>
    <source>
        <strain evidence="1 2">ALL</strain>
    </source>
</reference>
<gene>
    <name evidence="1" type="ORF">L596_030954</name>
</gene>
<evidence type="ECO:0000313" key="2">
    <source>
        <dbReference type="Proteomes" id="UP000298663"/>
    </source>
</evidence>
<proteinExistence type="predicted"/>
<evidence type="ECO:0000313" key="1">
    <source>
        <dbReference type="EMBL" id="TKR68712.1"/>
    </source>
</evidence>
<accession>A0A4U5MI27</accession>
<dbReference type="AlphaFoldDB" id="A0A4U5MI27"/>
<dbReference type="Proteomes" id="UP000298663">
    <property type="component" value="Unassembled WGS sequence"/>
</dbReference>